<accession>A0ABR8BHP0</accession>
<evidence type="ECO:0000313" key="1">
    <source>
        <dbReference type="EMBL" id="MBD2253633.1"/>
    </source>
</evidence>
<comment type="caution">
    <text evidence="1">The sequence shown here is derived from an EMBL/GenBank/DDBJ whole genome shotgun (WGS) entry which is preliminary data.</text>
</comment>
<evidence type="ECO:0000313" key="2">
    <source>
        <dbReference type="Proteomes" id="UP000621307"/>
    </source>
</evidence>
<gene>
    <name evidence="1" type="ORF">H6G14_20375</name>
</gene>
<protein>
    <submittedName>
        <fullName evidence="1">Uncharacterized protein</fullName>
    </submittedName>
</protein>
<dbReference type="EMBL" id="JACJQL010000034">
    <property type="protein sequence ID" value="MBD2253633.1"/>
    <property type="molecule type" value="Genomic_DNA"/>
</dbReference>
<name>A0ABR8BHP0_9NOSO</name>
<dbReference type="Proteomes" id="UP000621307">
    <property type="component" value="Unassembled WGS sequence"/>
</dbReference>
<sequence length="69" mass="8268">MNQFKIQNSLRQGLRQQNSKLKTATPCEWGFYLPWETRIFSLTRRYRVACFSVRVAFRRKGVRPLGARF</sequence>
<dbReference type="RefSeq" id="WP_190569156.1">
    <property type="nucleotide sequence ID" value="NZ_JACJQL010000034.1"/>
</dbReference>
<proteinExistence type="predicted"/>
<organism evidence="1 2">
    <name type="scientific">Nostoc parmelioides FACHB-3921</name>
    <dbReference type="NCBI Taxonomy" id="2692909"/>
    <lineage>
        <taxon>Bacteria</taxon>
        <taxon>Bacillati</taxon>
        <taxon>Cyanobacteriota</taxon>
        <taxon>Cyanophyceae</taxon>
        <taxon>Nostocales</taxon>
        <taxon>Nostocaceae</taxon>
        <taxon>Nostoc</taxon>
    </lineage>
</organism>
<reference evidence="1 2" key="1">
    <citation type="journal article" date="2020" name="ISME J.">
        <title>Comparative genomics reveals insights into cyanobacterial evolution and habitat adaptation.</title>
        <authorList>
            <person name="Chen M.Y."/>
            <person name="Teng W.K."/>
            <person name="Zhao L."/>
            <person name="Hu C.X."/>
            <person name="Zhou Y.K."/>
            <person name="Han B.P."/>
            <person name="Song L.R."/>
            <person name="Shu W.S."/>
        </authorList>
    </citation>
    <scope>NUCLEOTIDE SEQUENCE [LARGE SCALE GENOMIC DNA]</scope>
    <source>
        <strain evidence="1 2">FACHB-3921</strain>
    </source>
</reference>
<keyword evidence="2" id="KW-1185">Reference proteome</keyword>